<gene>
    <name evidence="1" type="ORF">DERF_006026</name>
</gene>
<evidence type="ECO:0000313" key="2">
    <source>
        <dbReference type="Proteomes" id="UP000790347"/>
    </source>
</evidence>
<dbReference type="Proteomes" id="UP000790347">
    <property type="component" value="Unassembled WGS sequence"/>
</dbReference>
<protein>
    <submittedName>
        <fullName evidence="1">Uncharacterized protein</fullName>
    </submittedName>
</protein>
<dbReference type="AlphaFoldDB" id="A0A922I4N9"/>
<reference evidence="1" key="1">
    <citation type="submission" date="2013-05" db="EMBL/GenBank/DDBJ databases">
        <authorList>
            <person name="Yim A.K.Y."/>
            <person name="Chan T.F."/>
            <person name="Ji K.M."/>
            <person name="Liu X.Y."/>
            <person name="Zhou J.W."/>
            <person name="Li R.Q."/>
            <person name="Yang K.Y."/>
            <person name="Li J."/>
            <person name="Li M."/>
            <person name="Law P.T.W."/>
            <person name="Wu Y.L."/>
            <person name="Cai Z.L."/>
            <person name="Qin H."/>
            <person name="Bao Y."/>
            <person name="Leung R.K.K."/>
            <person name="Ng P.K.S."/>
            <person name="Zou J."/>
            <person name="Zhong X.J."/>
            <person name="Ran P.X."/>
            <person name="Zhong N.S."/>
            <person name="Liu Z.G."/>
            <person name="Tsui S.K.W."/>
        </authorList>
    </citation>
    <scope>NUCLEOTIDE SEQUENCE</scope>
    <source>
        <strain evidence="1">Derf</strain>
        <tissue evidence="1">Whole organism</tissue>
    </source>
</reference>
<accession>A0A922I4N9</accession>
<proteinExistence type="predicted"/>
<organism evidence="1 2">
    <name type="scientific">Dermatophagoides farinae</name>
    <name type="common">American house dust mite</name>
    <dbReference type="NCBI Taxonomy" id="6954"/>
    <lineage>
        <taxon>Eukaryota</taxon>
        <taxon>Metazoa</taxon>
        <taxon>Ecdysozoa</taxon>
        <taxon>Arthropoda</taxon>
        <taxon>Chelicerata</taxon>
        <taxon>Arachnida</taxon>
        <taxon>Acari</taxon>
        <taxon>Acariformes</taxon>
        <taxon>Sarcoptiformes</taxon>
        <taxon>Astigmata</taxon>
        <taxon>Psoroptidia</taxon>
        <taxon>Analgoidea</taxon>
        <taxon>Pyroglyphidae</taxon>
        <taxon>Dermatophagoidinae</taxon>
        <taxon>Dermatophagoides</taxon>
    </lineage>
</organism>
<reference evidence="1" key="2">
    <citation type="journal article" date="2022" name="Res Sq">
        <title>Comparative Genomics Reveals Insights into the Divergent Evolution of Astigmatic Mites and Household Pest Adaptations.</title>
        <authorList>
            <person name="Xiong Q."/>
            <person name="Wan A.T.-Y."/>
            <person name="Liu X.-Y."/>
            <person name="Fung C.S.-H."/>
            <person name="Xiao X."/>
            <person name="Malainual N."/>
            <person name="Hou J."/>
            <person name="Wang L."/>
            <person name="Wang M."/>
            <person name="Yang K."/>
            <person name="Cui Y."/>
            <person name="Leung E."/>
            <person name="Nong W."/>
            <person name="Shin S.-K."/>
            <person name="Au S."/>
            <person name="Jeong K.Y."/>
            <person name="Chew F.T."/>
            <person name="Hui J."/>
            <person name="Leung T.F."/>
            <person name="Tungtrongchitr A."/>
            <person name="Zhong N."/>
            <person name="Liu Z."/>
            <person name="Tsui S."/>
        </authorList>
    </citation>
    <scope>NUCLEOTIDE SEQUENCE</scope>
    <source>
        <strain evidence="1">Derf</strain>
        <tissue evidence="1">Whole organism</tissue>
    </source>
</reference>
<name>A0A922I4N9_DERFA</name>
<comment type="caution">
    <text evidence="1">The sequence shown here is derived from an EMBL/GenBank/DDBJ whole genome shotgun (WGS) entry which is preliminary data.</text>
</comment>
<keyword evidence="2" id="KW-1185">Reference proteome</keyword>
<dbReference type="EMBL" id="ASGP02000002">
    <property type="protein sequence ID" value="KAH9522457.1"/>
    <property type="molecule type" value="Genomic_DNA"/>
</dbReference>
<evidence type="ECO:0000313" key="1">
    <source>
        <dbReference type="EMBL" id="KAH9522457.1"/>
    </source>
</evidence>
<sequence>MNEYSAITITYIWLFRKLIETIIIPQQQQQQQQKQEPAMDGGFFSPVTAGCICLLPIYLCLE</sequence>